<feature type="domain" description="AB hydrolase-1" evidence="2">
    <location>
        <begin position="109"/>
        <end position="243"/>
    </location>
</feature>
<dbReference type="AlphaFoldDB" id="A0A2W5PN10"/>
<dbReference type="PANTHER" id="PTHR37946:SF1">
    <property type="entry name" value="SLL1969 PROTEIN"/>
    <property type="match status" value="1"/>
</dbReference>
<protein>
    <submittedName>
        <fullName evidence="3">Permease</fullName>
    </submittedName>
</protein>
<comment type="caution">
    <text evidence="3">The sequence shown here is derived from an EMBL/GenBank/DDBJ whole genome shotgun (WGS) entry which is preliminary data.</text>
</comment>
<name>A0A2W5PN10_VARPD</name>
<sequence>MIARLQRVLLFVAALFLAAWCAYWARRAPAVALMGFVVAALVHTAWLAIEFIACWRVNRPHAPHPRLAALLRAWAAESRMAVRVFGWRQPFRANAVPDHLPHSDRRRGVVFVHGFCCNRGFWTPWLKALHRDGRAFVAVNLEPPFGSIDRYVDTIEAAVQRVRGTTGQAPMLVCHSMGGLAARAWLREHGRSGAVHRIVTLGTPHAGTMAEDTESARRVRFTCWYSNCDNIVFPTPTATLPGADNRPAHGLAHVEMAFDARVMRETLALLDAD</sequence>
<dbReference type="Proteomes" id="UP000249135">
    <property type="component" value="Unassembled WGS sequence"/>
</dbReference>
<reference evidence="3 4" key="1">
    <citation type="submission" date="2017-08" db="EMBL/GenBank/DDBJ databases">
        <title>Infants hospitalized years apart are colonized by the same room-sourced microbial strains.</title>
        <authorList>
            <person name="Brooks B."/>
            <person name="Olm M.R."/>
            <person name="Firek B.A."/>
            <person name="Baker R."/>
            <person name="Thomas B.C."/>
            <person name="Morowitz M.J."/>
            <person name="Banfield J.F."/>
        </authorList>
    </citation>
    <scope>NUCLEOTIDE SEQUENCE [LARGE SCALE GENOMIC DNA]</scope>
    <source>
        <strain evidence="3">S2_005_003_R2_41</strain>
    </source>
</reference>
<evidence type="ECO:0000313" key="4">
    <source>
        <dbReference type="Proteomes" id="UP000249135"/>
    </source>
</evidence>
<keyword evidence="1" id="KW-0812">Transmembrane</keyword>
<evidence type="ECO:0000256" key="1">
    <source>
        <dbReference type="SAM" id="Phobius"/>
    </source>
</evidence>
<feature type="transmembrane region" description="Helical" evidence="1">
    <location>
        <begin position="31"/>
        <end position="49"/>
    </location>
</feature>
<organism evidence="3 4">
    <name type="scientific">Variovorax paradoxus</name>
    <dbReference type="NCBI Taxonomy" id="34073"/>
    <lineage>
        <taxon>Bacteria</taxon>
        <taxon>Pseudomonadati</taxon>
        <taxon>Pseudomonadota</taxon>
        <taxon>Betaproteobacteria</taxon>
        <taxon>Burkholderiales</taxon>
        <taxon>Comamonadaceae</taxon>
        <taxon>Variovorax</taxon>
    </lineage>
</organism>
<proteinExistence type="predicted"/>
<dbReference type="SUPFAM" id="SSF53474">
    <property type="entry name" value="alpha/beta-Hydrolases"/>
    <property type="match status" value="1"/>
</dbReference>
<keyword evidence="1" id="KW-1133">Transmembrane helix</keyword>
<dbReference type="InterPro" id="IPR029058">
    <property type="entry name" value="AB_hydrolase_fold"/>
</dbReference>
<gene>
    <name evidence="3" type="ORF">DI563_22380</name>
</gene>
<dbReference type="InterPro" id="IPR000073">
    <property type="entry name" value="AB_hydrolase_1"/>
</dbReference>
<dbReference type="Pfam" id="PF00561">
    <property type="entry name" value="Abhydrolase_1"/>
    <property type="match status" value="1"/>
</dbReference>
<accession>A0A2W5PN10</accession>
<dbReference type="Gene3D" id="3.40.50.1820">
    <property type="entry name" value="alpha/beta hydrolase"/>
    <property type="match status" value="1"/>
</dbReference>
<evidence type="ECO:0000259" key="2">
    <source>
        <dbReference type="Pfam" id="PF00561"/>
    </source>
</evidence>
<keyword evidence="1" id="KW-0472">Membrane</keyword>
<dbReference type="PANTHER" id="PTHR37946">
    <property type="entry name" value="SLL1969 PROTEIN"/>
    <property type="match status" value="1"/>
</dbReference>
<dbReference type="EMBL" id="QFPP01000381">
    <property type="protein sequence ID" value="PZQ66922.1"/>
    <property type="molecule type" value="Genomic_DNA"/>
</dbReference>
<evidence type="ECO:0000313" key="3">
    <source>
        <dbReference type="EMBL" id="PZQ66922.1"/>
    </source>
</evidence>